<evidence type="ECO:0000256" key="7">
    <source>
        <dbReference type="RuleBase" id="RU003355"/>
    </source>
</evidence>
<dbReference type="AlphaFoldDB" id="A0A9W6W7N1"/>
<gene>
    <name evidence="11" type="ORF">Afil01_15360</name>
</gene>
<sequence>MALAGAAAVTLLLGSAHAAQADPAATPVPVAAPGDGRTHTLTLITGDRVRIEADGTAVFLPGKGREGVGHLNRTRNGDRYVIPGDAVRAFTDGRLDERLFNVSGLLRDGYADTGALPLIVSGGSAARSLAADGTRLDSIDATASTMDGEAMTALWASMSGTGLKAAGASKVWLDGRMRPALDVSVPQVGAPAAWAAGYDGTGTTIAIIDSGLDTSHPDVAGRVKAIRDFTGTAPDGADDIGHGTHVASIAAGSGAASNGRYKGVAPKADLLIAKVCVNGSCQFSDIIAGMEWSVAQGADVANMSLGGPAGGTDDPVVAALERLTAESGTLFAVAAGNSYEPRTIESPGSAPSALTVASVTKTDERSDFSSQGPNYDWSMKPDITAPGSDITAARAAGTEGEGDYATHSGTSMATPHVTGAAALLKQQHPDWTAARLKSTLVSSAKGLDGLSAFQEGAGRLDLTRAIGQHVTADGGVGFGMFAYPQDQPAATKTVTYTNDGDTDVTLDVSLTRAAPGFSVDSPQVTVPAHGSATVAVSYDPDPARGYGDFAAELVASDATTSVRTAVGASTEPELYTLSLPVTKPDGETTDFYSIDYINLDNGERGWLPGAGEPIEPRVSPGHYRVMLTFFTVLGEEHYSTLGVGEIEVRADTSLPFDLRAAKPVTLDLEGEGERLSSGDLWFTIGEPGEEMYTNAWPQGMRLLPGGSTAPARLEMFAVYRTDTESIYVTHRTDGPLPAGLDVFFRRADLARVDHQVESRGVTGTKALFMFGPSGAGTWTGTSHPAPGTVTVYYSPGLWSGILSWGDGDEDESGRFTAALGQTAKPRWNRSPLSFGFDARYTPIGRYNHFITANLGMFASPDPERQSSYGSPNSHISLDANGERVLDADLGFTNRFVIPDGLSGDFTLRLDAERDVPWSAIGTRASAEYRWKQGYQPDTSLPVLMRAVRLNATGVKDGFASARLPQLVSLSVLTPTGQAATKSLTFDVSYDDGKTWTTVPVARYGETAVAVLFHPAGATGVSTRMTMVDADGNSSVQTTIRSYGLK</sequence>
<dbReference type="InterPro" id="IPR015500">
    <property type="entry name" value="Peptidase_S8_subtilisin-rel"/>
</dbReference>
<dbReference type="GO" id="GO:0004252">
    <property type="term" value="F:serine-type endopeptidase activity"/>
    <property type="evidence" value="ECO:0007669"/>
    <property type="project" value="UniProtKB-UniRule"/>
</dbReference>
<evidence type="ECO:0000313" key="12">
    <source>
        <dbReference type="Proteomes" id="UP001165079"/>
    </source>
</evidence>
<keyword evidence="2 6" id="KW-0645">Protease</keyword>
<evidence type="ECO:0000256" key="4">
    <source>
        <dbReference type="ARBA" id="ARBA00022825"/>
    </source>
</evidence>
<feature type="chain" id="PRO_5040753285" evidence="9">
    <location>
        <begin position="22"/>
        <end position="1045"/>
    </location>
</feature>
<dbReference type="Gene3D" id="2.60.40.10">
    <property type="entry name" value="Immunoglobulins"/>
    <property type="match status" value="1"/>
</dbReference>
<accession>A0A9W6W7N1</accession>
<dbReference type="PROSITE" id="PS00138">
    <property type="entry name" value="SUBTILASE_SER"/>
    <property type="match status" value="1"/>
</dbReference>
<dbReference type="Proteomes" id="UP001165079">
    <property type="component" value="Unassembled WGS sequence"/>
</dbReference>
<dbReference type="Gene3D" id="3.40.50.200">
    <property type="entry name" value="Peptidase S8/S53 domain"/>
    <property type="match status" value="1"/>
</dbReference>
<feature type="active site" description="Charge relay system" evidence="5 6">
    <location>
        <position position="242"/>
    </location>
</feature>
<dbReference type="InterPro" id="IPR050131">
    <property type="entry name" value="Peptidase_S8_subtilisin-like"/>
</dbReference>
<keyword evidence="4 6" id="KW-0720">Serine protease</keyword>
<dbReference type="PRINTS" id="PR00723">
    <property type="entry name" value="SUBTILISIN"/>
</dbReference>
<organism evidence="11 12">
    <name type="scientific">Actinorhabdospora filicis</name>
    <dbReference type="NCBI Taxonomy" id="1785913"/>
    <lineage>
        <taxon>Bacteria</taxon>
        <taxon>Bacillati</taxon>
        <taxon>Actinomycetota</taxon>
        <taxon>Actinomycetes</taxon>
        <taxon>Micromonosporales</taxon>
        <taxon>Micromonosporaceae</taxon>
        <taxon>Actinorhabdospora</taxon>
    </lineage>
</organism>
<protein>
    <submittedName>
        <fullName evidence="11">Serine protease</fullName>
    </submittedName>
</protein>
<evidence type="ECO:0000256" key="1">
    <source>
        <dbReference type="ARBA" id="ARBA00011073"/>
    </source>
</evidence>
<dbReference type="PROSITE" id="PS00137">
    <property type="entry name" value="SUBTILASE_HIS"/>
    <property type="match status" value="1"/>
</dbReference>
<evidence type="ECO:0000256" key="6">
    <source>
        <dbReference type="PROSITE-ProRule" id="PRU01240"/>
    </source>
</evidence>
<dbReference type="SUPFAM" id="SSF52743">
    <property type="entry name" value="Subtilisin-like"/>
    <property type="match status" value="1"/>
</dbReference>
<feature type="active site" description="Charge relay system" evidence="5 6">
    <location>
        <position position="411"/>
    </location>
</feature>
<dbReference type="RefSeq" id="WP_285661890.1">
    <property type="nucleotide sequence ID" value="NZ_BSTX01000001.1"/>
</dbReference>
<evidence type="ECO:0000313" key="11">
    <source>
        <dbReference type="EMBL" id="GLZ76729.1"/>
    </source>
</evidence>
<dbReference type="InterPro" id="IPR023827">
    <property type="entry name" value="Peptidase_S8_Asp-AS"/>
</dbReference>
<evidence type="ECO:0000256" key="5">
    <source>
        <dbReference type="PIRSR" id="PIRSR615500-1"/>
    </source>
</evidence>
<dbReference type="PROSITE" id="PS51892">
    <property type="entry name" value="SUBTILASE"/>
    <property type="match status" value="1"/>
</dbReference>
<dbReference type="InterPro" id="IPR036852">
    <property type="entry name" value="Peptidase_S8/S53_dom_sf"/>
</dbReference>
<comment type="caution">
    <text evidence="11">The sequence shown here is derived from an EMBL/GenBank/DDBJ whole genome shotgun (WGS) entry which is preliminary data.</text>
</comment>
<proteinExistence type="inferred from homology"/>
<feature type="signal peptide" evidence="9">
    <location>
        <begin position="1"/>
        <end position="21"/>
    </location>
</feature>
<evidence type="ECO:0000256" key="3">
    <source>
        <dbReference type="ARBA" id="ARBA00022801"/>
    </source>
</evidence>
<evidence type="ECO:0000259" key="10">
    <source>
        <dbReference type="Pfam" id="PF00082"/>
    </source>
</evidence>
<dbReference type="Pfam" id="PF00082">
    <property type="entry name" value="Peptidase_S8"/>
    <property type="match status" value="1"/>
</dbReference>
<comment type="similarity">
    <text evidence="1 6 7">Belongs to the peptidase S8 family.</text>
</comment>
<dbReference type="PANTHER" id="PTHR43806:SF65">
    <property type="entry name" value="SERINE PROTEASE APRX"/>
    <property type="match status" value="1"/>
</dbReference>
<dbReference type="InterPro" id="IPR000209">
    <property type="entry name" value="Peptidase_S8/S53_dom"/>
</dbReference>
<keyword evidence="9" id="KW-0732">Signal</keyword>
<dbReference type="GO" id="GO:0006508">
    <property type="term" value="P:proteolysis"/>
    <property type="evidence" value="ECO:0007669"/>
    <property type="project" value="UniProtKB-KW"/>
</dbReference>
<reference evidence="11" key="1">
    <citation type="submission" date="2023-03" db="EMBL/GenBank/DDBJ databases">
        <title>Actinorhabdospora filicis NBRC 111898.</title>
        <authorList>
            <person name="Ichikawa N."/>
            <person name="Sato H."/>
            <person name="Tonouchi N."/>
        </authorList>
    </citation>
    <scope>NUCLEOTIDE SEQUENCE</scope>
    <source>
        <strain evidence="11">NBRC 111898</strain>
    </source>
</reference>
<dbReference type="PANTHER" id="PTHR43806">
    <property type="entry name" value="PEPTIDASE S8"/>
    <property type="match status" value="1"/>
</dbReference>
<dbReference type="InterPro" id="IPR013783">
    <property type="entry name" value="Ig-like_fold"/>
</dbReference>
<evidence type="ECO:0000256" key="9">
    <source>
        <dbReference type="SAM" id="SignalP"/>
    </source>
</evidence>
<feature type="domain" description="Peptidase S8/S53" evidence="10">
    <location>
        <begin position="200"/>
        <end position="458"/>
    </location>
</feature>
<dbReference type="PROSITE" id="PS00136">
    <property type="entry name" value="SUBTILASE_ASP"/>
    <property type="match status" value="1"/>
</dbReference>
<dbReference type="InterPro" id="IPR023828">
    <property type="entry name" value="Peptidase_S8_Ser-AS"/>
</dbReference>
<name>A0A9W6W7N1_9ACTN</name>
<evidence type="ECO:0000256" key="8">
    <source>
        <dbReference type="SAM" id="MobiDB-lite"/>
    </source>
</evidence>
<dbReference type="GO" id="GO:0005975">
    <property type="term" value="P:carbohydrate metabolic process"/>
    <property type="evidence" value="ECO:0007669"/>
    <property type="project" value="UniProtKB-ARBA"/>
</dbReference>
<keyword evidence="3 6" id="KW-0378">Hydrolase</keyword>
<dbReference type="EMBL" id="BSTX01000001">
    <property type="protein sequence ID" value="GLZ76729.1"/>
    <property type="molecule type" value="Genomic_DNA"/>
</dbReference>
<feature type="active site" description="Charge relay system" evidence="5 6">
    <location>
        <position position="209"/>
    </location>
</feature>
<evidence type="ECO:0000256" key="2">
    <source>
        <dbReference type="ARBA" id="ARBA00022670"/>
    </source>
</evidence>
<feature type="region of interest" description="Disordered" evidence="8">
    <location>
        <begin position="341"/>
        <end position="382"/>
    </location>
</feature>
<keyword evidence="12" id="KW-1185">Reference proteome</keyword>
<dbReference type="InterPro" id="IPR022398">
    <property type="entry name" value="Peptidase_S8_His-AS"/>
</dbReference>